<dbReference type="EMBL" id="MU118104">
    <property type="protein sequence ID" value="KAF9645100.1"/>
    <property type="molecule type" value="Genomic_DNA"/>
</dbReference>
<keyword evidence="2" id="KW-1185">Reference proteome</keyword>
<reference evidence="1" key="1">
    <citation type="submission" date="2019-10" db="EMBL/GenBank/DDBJ databases">
        <authorList>
            <consortium name="DOE Joint Genome Institute"/>
            <person name="Kuo A."/>
            <person name="Miyauchi S."/>
            <person name="Kiss E."/>
            <person name="Drula E."/>
            <person name="Kohler A."/>
            <person name="Sanchez-Garcia M."/>
            <person name="Andreopoulos B."/>
            <person name="Barry K.W."/>
            <person name="Bonito G."/>
            <person name="Buee M."/>
            <person name="Carver A."/>
            <person name="Chen C."/>
            <person name="Cichocki N."/>
            <person name="Clum A."/>
            <person name="Culley D."/>
            <person name="Crous P.W."/>
            <person name="Fauchery L."/>
            <person name="Girlanda M."/>
            <person name="Hayes R."/>
            <person name="Keri Z."/>
            <person name="Labutti K."/>
            <person name="Lipzen A."/>
            <person name="Lombard V."/>
            <person name="Magnuson J."/>
            <person name="Maillard F."/>
            <person name="Morin E."/>
            <person name="Murat C."/>
            <person name="Nolan M."/>
            <person name="Ohm R."/>
            <person name="Pangilinan J."/>
            <person name="Pereira M."/>
            <person name="Perotto S."/>
            <person name="Peter M."/>
            <person name="Riley R."/>
            <person name="Sitrit Y."/>
            <person name="Stielow B."/>
            <person name="Szollosi G."/>
            <person name="Zifcakova L."/>
            <person name="Stursova M."/>
            <person name="Spatafora J.W."/>
            <person name="Tedersoo L."/>
            <person name="Vaario L.-M."/>
            <person name="Yamada A."/>
            <person name="Yan M."/>
            <person name="Wang P."/>
            <person name="Xu J."/>
            <person name="Bruns T."/>
            <person name="Baldrian P."/>
            <person name="Vilgalys R."/>
            <person name="Henrissat B."/>
            <person name="Grigoriev I.V."/>
            <person name="Hibbett D."/>
            <person name="Nagy L.G."/>
            <person name="Martin F.M."/>
        </authorList>
    </citation>
    <scope>NUCLEOTIDE SEQUENCE</scope>
    <source>
        <strain evidence="1">P2</strain>
    </source>
</reference>
<sequence length="90" mass="9673">MPAESLVPGYKLVETFGPDSEYETRPSVDSEGNEGDGEVEEEVEYITLEISGIADVDTNLLTSYRLIVSLGGLNVPPYFSTPGDSLLEGT</sequence>
<evidence type="ECO:0000313" key="2">
    <source>
        <dbReference type="Proteomes" id="UP000886501"/>
    </source>
</evidence>
<comment type="caution">
    <text evidence="1">The sequence shown here is derived from an EMBL/GenBank/DDBJ whole genome shotgun (WGS) entry which is preliminary data.</text>
</comment>
<evidence type="ECO:0000313" key="1">
    <source>
        <dbReference type="EMBL" id="KAF9645100.1"/>
    </source>
</evidence>
<dbReference type="Proteomes" id="UP000886501">
    <property type="component" value="Unassembled WGS sequence"/>
</dbReference>
<reference evidence="1" key="2">
    <citation type="journal article" date="2020" name="Nat. Commun.">
        <title>Large-scale genome sequencing of mycorrhizal fungi provides insights into the early evolution of symbiotic traits.</title>
        <authorList>
            <person name="Miyauchi S."/>
            <person name="Kiss E."/>
            <person name="Kuo A."/>
            <person name="Drula E."/>
            <person name="Kohler A."/>
            <person name="Sanchez-Garcia M."/>
            <person name="Morin E."/>
            <person name="Andreopoulos B."/>
            <person name="Barry K.W."/>
            <person name="Bonito G."/>
            <person name="Buee M."/>
            <person name="Carver A."/>
            <person name="Chen C."/>
            <person name="Cichocki N."/>
            <person name="Clum A."/>
            <person name="Culley D."/>
            <person name="Crous P.W."/>
            <person name="Fauchery L."/>
            <person name="Girlanda M."/>
            <person name="Hayes R.D."/>
            <person name="Keri Z."/>
            <person name="LaButti K."/>
            <person name="Lipzen A."/>
            <person name="Lombard V."/>
            <person name="Magnuson J."/>
            <person name="Maillard F."/>
            <person name="Murat C."/>
            <person name="Nolan M."/>
            <person name="Ohm R.A."/>
            <person name="Pangilinan J."/>
            <person name="Pereira M.F."/>
            <person name="Perotto S."/>
            <person name="Peter M."/>
            <person name="Pfister S."/>
            <person name="Riley R."/>
            <person name="Sitrit Y."/>
            <person name="Stielow J.B."/>
            <person name="Szollosi G."/>
            <person name="Zifcakova L."/>
            <person name="Stursova M."/>
            <person name="Spatafora J.W."/>
            <person name="Tedersoo L."/>
            <person name="Vaario L.M."/>
            <person name="Yamada A."/>
            <person name="Yan M."/>
            <person name="Wang P."/>
            <person name="Xu J."/>
            <person name="Bruns T."/>
            <person name="Baldrian P."/>
            <person name="Vilgalys R."/>
            <person name="Dunand C."/>
            <person name="Henrissat B."/>
            <person name="Grigoriev I.V."/>
            <person name="Hibbett D."/>
            <person name="Nagy L.G."/>
            <person name="Martin F.M."/>
        </authorList>
    </citation>
    <scope>NUCLEOTIDE SEQUENCE</scope>
    <source>
        <strain evidence="1">P2</strain>
    </source>
</reference>
<organism evidence="1 2">
    <name type="scientific">Thelephora ganbajun</name>
    <name type="common">Ganba fungus</name>
    <dbReference type="NCBI Taxonomy" id="370292"/>
    <lineage>
        <taxon>Eukaryota</taxon>
        <taxon>Fungi</taxon>
        <taxon>Dikarya</taxon>
        <taxon>Basidiomycota</taxon>
        <taxon>Agaricomycotina</taxon>
        <taxon>Agaricomycetes</taxon>
        <taxon>Thelephorales</taxon>
        <taxon>Thelephoraceae</taxon>
        <taxon>Thelephora</taxon>
    </lineage>
</organism>
<gene>
    <name evidence="1" type="ORF">BDM02DRAFT_3120775</name>
</gene>
<proteinExistence type="predicted"/>
<protein>
    <submittedName>
        <fullName evidence="1">Uncharacterized protein</fullName>
    </submittedName>
</protein>
<name>A0ACB6Z5Z9_THEGA</name>
<accession>A0ACB6Z5Z9</accession>